<evidence type="ECO:0000313" key="1">
    <source>
        <dbReference type="EMBL" id="RPA71341.1"/>
    </source>
</evidence>
<proteinExistence type="predicted"/>
<keyword evidence="2" id="KW-1185">Reference proteome</keyword>
<reference evidence="1 2" key="1">
    <citation type="journal article" date="2018" name="Nat. Ecol. Evol.">
        <title>Pezizomycetes genomes reveal the molecular basis of ectomycorrhizal truffle lifestyle.</title>
        <authorList>
            <person name="Murat C."/>
            <person name="Payen T."/>
            <person name="Noel B."/>
            <person name="Kuo A."/>
            <person name="Morin E."/>
            <person name="Chen J."/>
            <person name="Kohler A."/>
            <person name="Krizsan K."/>
            <person name="Balestrini R."/>
            <person name="Da Silva C."/>
            <person name="Montanini B."/>
            <person name="Hainaut M."/>
            <person name="Levati E."/>
            <person name="Barry K.W."/>
            <person name="Belfiori B."/>
            <person name="Cichocki N."/>
            <person name="Clum A."/>
            <person name="Dockter R.B."/>
            <person name="Fauchery L."/>
            <person name="Guy J."/>
            <person name="Iotti M."/>
            <person name="Le Tacon F."/>
            <person name="Lindquist E.A."/>
            <person name="Lipzen A."/>
            <person name="Malagnac F."/>
            <person name="Mello A."/>
            <person name="Molinier V."/>
            <person name="Miyauchi S."/>
            <person name="Poulain J."/>
            <person name="Riccioni C."/>
            <person name="Rubini A."/>
            <person name="Sitrit Y."/>
            <person name="Splivallo R."/>
            <person name="Traeger S."/>
            <person name="Wang M."/>
            <person name="Zifcakova L."/>
            <person name="Wipf D."/>
            <person name="Zambonelli A."/>
            <person name="Paolocci F."/>
            <person name="Nowrousian M."/>
            <person name="Ottonello S."/>
            <person name="Baldrian P."/>
            <person name="Spatafora J.W."/>
            <person name="Henrissat B."/>
            <person name="Nagy L.G."/>
            <person name="Aury J.M."/>
            <person name="Wincker P."/>
            <person name="Grigoriev I.V."/>
            <person name="Bonfante P."/>
            <person name="Martin F.M."/>
        </authorList>
    </citation>
    <scope>NUCLEOTIDE SEQUENCE [LARGE SCALE GENOMIC DNA]</scope>
    <source>
        <strain evidence="1 2">RN42</strain>
    </source>
</reference>
<protein>
    <submittedName>
        <fullName evidence="1">Uncharacterized protein</fullName>
    </submittedName>
</protein>
<dbReference type="Proteomes" id="UP000275078">
    <property type="component" value="Unassembled WGS sequence"/>
</dbReference>
<sequence length="229" mass="25595">MARPALSAFSESMHSCAQFINITCPERPKTTRDTEQKKITTIKPRIDMMTATNIVSIKIEAAALSYTLLLAADGSWVDLHYLYTYCSWAPDVELPASELPEIIEVVPKVNQYGVFSLEFGPPAPLRFLRCGPKRCAPRGYSCKDDPSSVSQNAKFGEYMSCCREHRCNPKTGRCELKQQGSHDVARMFGDCVGNYFGCSHIIEMERRQHPERQIRSLVGLGVPGEDLGL</sequence>
<evidence type="ECO:0000313" key="2">
    <source>
        <dbReference type="Proteomes" id="UP000275078"/>
    </source>
</evidence>
<gene>
    <name evidence="1" type="ORF">BJ508DRAFT_315707</name>
</gene>
<dbReference type="AlphaFoldDB" id="A0A3N4HG11"/>
<name>A0A3N4HG11_ASCIM</name>
<accession>A0A3N4HG11</accession>
<dbReference type="EMBL" id="ML119941">
    <property type="protein sequence ID" value="RPA71341.1"/>
    <property type="molecule type" value="Genomic_DNA"/>
</dbReference>
<organism evidence="1 2">
    <name type="scientific">Ascobolus immersus RN42</name>
    <dbReference type="NCBI Taxonomy" id="1160509"/>
    <lineage>
        <taxon>Eukaryota</taxon>
        <taxon>Fungi</taxon>
        <taxon>Dikarya</taxon>
        <taxon>Ascomycota</taxon>
        <taxon>Pezizomycotina</taxon>
        <taxon>Pezizomycetes</taxon>
        <taxon>Pezizales</taxon>
        <taxon>Ascobolaceae</taxon>
        <taxon>Ascobolus</taxon>
    </lineage>
</organism>